<sequence length="182" mass="21102">MKNHKLILIIAGTICAVFFATFLYCKSVENKAIVLEESISESKSAISKEEQRRVDLFSILVDAIQNYNSYESNTLEKIVDARKTAESGDVEKASEKLSVVVEKYPDLKSQKNYQTTMKEFSITENRLADYRDNYNDFVKQYKRYIRKFPVKQFLSISGYDIQSYNYLEFTVDNKVATNLFGK</sequence>
<dbReference type="InterPro" id="IPR007156">
    <property type="entry name" value="MamQ_LemA"/>
</dbReference>
<evidence type="ECO:0008006" key="11">
    <source>
        <dbReference type="Google" id="ProtNLM"/>
    </source>
</evidence>
<reference evidence="8 10" key="2">
    <citation type="submission" date="2013-03" db="EMBL/GenBank/DDBJ databases">
        <title>The Genome Sequence of Enterococcus gilvus ATCC BAA-350 (PacBio/Illumina hybrid assembly).</title>
        <authorList>
            <consortium name="The Broad Institute Genomics Platform"/>
            <consortium name="The Broad Institute Genome Sequencing Center for Infectious Disease"/>
            <person name="Earl A."/>
            <person name="Russ C."/>
            <person name="Gilmore M."/>
            <person name="Surin D."/>
            <person name="Walker B."/>
            <person name="Young S."/>
            <person name="Zeng Q."/>
            <person name="Gargeya S."/>
            <person name="Fitzgerald M."/>
            <person name="Haas B."/>
            <person name="Abouelleil A."/>
            <person name="Allen A.W."/>
            <person name="Alvarado L."/>
            <person name="Arachchi H.M."/>
            <person name="Berlin A.M."/>
            <person name="Chapman S.B."/>
            <person name="Gainer-Dewar J."/>
            <person name="Goldberg J."/>
            <person name="Griggs A."/>
            <person name="Gujja S."/>
            <person name="Hansen M."/>
            <person name="Howarth C."/>
            <person name="Imamovic A."/>
            <person name="Ireland A."/>
            <person name="Larimer J."/>
            <person name="McCowan C."/>
            <person name="Murphy C."/>
            <person name="Pearson M."/>
            <person name="Poon T.W."/>
            <person name="Priest M."/>
            <person name="Roberts A."/>
            <person name="Saif S."/>
            <person name="Shea T."/>
            <person name="Sisk P."/>
            <person name="Sykes S."/>
            <person name="Wortman J."/>
            <person name="Nusbaum C."/>
            <person name="Birren B."/>
        </authorList>
    </citation>
    <scope>NUCLEOTIDE SEQUENCE [LARGE SCALE GENOMIC DNA]</scope>
    <source>
        <strain evidence="8 10">ATCC BAA-350</strain>
    </source>
</reference>
<evidence type="ECO:0000256" key="6">
    <source>
        <dbReference type="SAM" id="Phobius"/>
    </source>
</evidence>
<evidence type="ECO:0000313" key="10">
    <source>
        <dbReference type="Proteomes" id="UP000014160"/>
    </source>
</evidence>
<keyword evidence="4 6" id="KW-1133">Transmembrane helix</keyword>
<evidence type="ECO:0000313" key="9">
    <source>
        <dbReference type="Proteomes" id="UP000013750"/>
    </source>
</evidence>
<feature type="transmembrane region" description="Helical" evidence="6">
    <location>
        <begin position="6"/>
        <end position="25"/>
    </location>
</feature>
<dbReference type="EMBL" id="AJDQ01000006">
    <property type="protein sequence ID" value="EOI57305.1"/>
    <property type="molecule type" value="Genomic_DNA"/>
</dbReference>
<evidence type="ECO:0000256" key="1">
    <source>
        <dbReference type="ARBA" id="ARBA00004167"/>
    </source>
</evidence>
<proteinExistence type="inferred from homology"/>
<dbReference type="Pfam" id="PF04011">
    <property type="entry name" value="LemA"/>
    <property type="match status" value="1"/>
</dbReference>
<dbReference type="eggNOG" id="COG1704">
    <property type="taxonomic scope" value="Bacteria"/>
</dbReference>
<protein>
    <recommendedName>
        <fullName evidence="11">LemA family protein</fullName>
    </recommendedName>
</protein>
<dbReference type="EMBL" id="ASWH01000001">
    <property type="protein sequence ID" value="EOW83121.1"/>
    <property type="molecule type" value="Genomic_DNA"/>
</dbReference>
<dbReference type="OrthoDB" id="9804152at2"/>
<keyword evidence="3 6" id="KW-0812">Transmembrane</keyword>
<dbReference type="Proteomes" id="UP000013750">
    <property type="component" value="Unassembled WGS sequence"/>
</dbReference>
<evidence type="ECO:0000313" key="7">
    <source>
        <dbReference type="EMBL" id="EOI57305.1"/>
    </source>
</evidence>
<comment type="similarity">
    <text evidence="2">Belongs to the LemA family.</text>
</comment>
<evidence type="ECO:0000256" key="5">
    <source>
        <dbReference type="ARBA" id="ARBA00023136"/>
    </source>
</evidence>
<dbReference type="SUPFAM" id="SSF140478">
    <property type="entry name" value="LemA-like"/>
    <property type="match status" value="1"/>
</dbReference>
<dbReference type="HOGENOM" id="CLU_056714_0_1_9"/>
<dbReference type="Gene3D" id="1.20.1440.20">
    <property type="entry name" value="LemA-like domain"/>
    <property type="match status" value="1"/>
</dbReference>
<evidence type="ECO:0000256" key="3">
    <source>
        <dbReference type="ARBA" id="ARBA00022692"/>
    </source>
</evidence>
<dbReference type="PANTHER" id="PTHR34478:SF2">
    <property type="entry name" value="MEMBRANE PROTEIN"/>
    <property type="match status" value="1"/>
</dbReference>
<organism evidence="7 9">
    <name type="scientific">Enterococcus gilvus ATCC BAA-350</name>
    <dbReference type="NCBI Taxonomy" id="1158614"/>
    <lineage>
        <taxon>Bacteria</taxon>
        <taxon>Bacillati</taxon>
        <taxon>Bacillota</taxon>
        <taxon>Bacilli</taxon>
        <taxon>Lactobacillales</taxon>
        <taxon>Enterococcaceae</taxon>
        <taxon>Enterococcus</taxon>
    </lineage>
</organism>
<comment type="caution">
    <text evidence="7">The sequence shown here is derived from an EMBL/GenBank/DDBJ whole genome shotgun (WGS) entry which is preliminary data.</text>
</comment>
<gene>
    <name evidence="8" type="ORF">I592_02448</name>
    <name evidence="7" type="ORF">UKC_01519</name>
</gene>
<dbReference type="GO" id="GO:0016020">
    <property type="term" value="C:membrane"/>
    <property type="evidence" value="ECO:0007669"/>
    <property type="project" value="UniProtKB-SubCell"/>
</dbReference>
<keyword evidence="5 6" id="KW-0472">Membrane</keyword>
<evidence type="ECO:0000256" key="2">
    <source>
        <dbReference type="ARBA" id="ARBA00008854"/>
    </source>
</evidence>
<dbReference type="PATRIC" id="fig|1158614.3.peg.1534"/>
<reference evidence="7 9" key="1">
    <citation type="submission" date="2013-02" db="EMBL/GenBank/DDBJ databases">
        <title>The Genome Sequence of Enterococcus gilvus ATCC BAA-350.</title>
        <authorList>
            <consortium name="The Broad Institute Genome Sequencing Platform"/>
            <consortium name="The Broad Institute Genome Sequencing Center for Infectious Disease"/>
            <person name="Earl A.M."/>
            <person name="Gilmore M.S."/>
            <person name="Lebreton F."/>
            <person name="Walker B."/>
            <person name="Young S.K."/>
            <person name="Zeng Q."/>
            <person name="Gargeya S."/>
            <person name="Fitzgerald M."/>
            <person name="Haas B."/>
            <person name="Abouelleil A."/>
            <person name="Alvarado L."/>
            <person name="Arachchi H.M."/>
            <person name="Berlin A.M."/>
            <person name="Chapman S.B."/>
            <person name="Dewar J."/>
            <person name="Goldberg J."/>
            <person name="Griggs A."/>
            <person name="Gujja S."/>
            <person name="Hansen M."/>
            <person name="Howarth C."/>
            <person name="Imamovic A."/>
            <person name="Larimer J."/>
            <person name="McCowan C."/>
            <person name="Murphy C."/>
            <person name="Neiman D."/>
            <person name="Pearson M."/>
            <person name="Priest M."/>
            <person name="Roberts A."/>
            <person name="Saif S."/>
            <person name="Shea T."/>
            <person name="Sisk P."/>
            <person name="Sykes S."/>
            <person name="Wortman J."/>
            <person name="Nusbaum C."/>
            <person name="Birren B."/>
        </authorList>
    </citation>
    <scope>NUCLEOTIDE SEQUENCE [LARGE SCALE GENOMIC DNA]</scope>
    <source>
        <strain evidence="7 9">ATCC BAA-350</strain>
    </source>
</reference>
<dbReference type="RefSeq" id="WP_010779936.1">
    <property type="nucleotide sequence ID" value="NZ_ASWH01000001.1"/>
</dbReference>
<evidence type="ECO:0000256" key="4">
    <source>
        <dbReference type="ARBA" id="ARBA00022989"/>
    </source>
</evidence>
<accession>R2VHJ6</accession>
<keyword evidence="10" id="KW-1185">Reference proteome</keyword>
<comment type="subcellular location">
    <subcellularLocation>
        <location evidence="1">Membrane</location>
        <topology evidence="1">Single-pass membrane protein</topology>
    </subcellularLocation>
</comment>
<dbReference type="InterPro" id="IPR023353">
    <property type="entry name" value="LemA-like_dom_sf"/>
</dbReference>
<dbReference type="Proteomes" id="UP000014160">
    <property type="component" value="Unassembled WGS sequence"/>
</dbReference>
<name>R2VHJ6_9ENTE</name>
<dbReference type="PANTHER" id="PTHR34478">
    <property type="entry name" value="PROTEIN LEMA"/>
    <property type="match status" value="1"/>
</dbReference>
<evidence type="ECO:0000313" key="8">
    <source>
        <dbReference type="EMBL" id="EOW83121.1"/>
    </source>
</evidence>
<dbReference type="AlphaFoldDB" id="R2VHJ6"/>